<dbReference type="AlphaFoldDB" id="A0AAD6CTN8"/>
<evidence type="ECO:0000256" key="1">
    <source>
        <dbReference type="SAM" id="MobiDB-lite"/>
    </source>
</evidence>
<feature type="region of interest" description="Disordered" evidence="1">
    <location>
        <begin position="91"/>
        <end position="110"/>
    </location>
</feature>
<keyword evidence="3" id="KW-1185">Reference proteome</keyword>
<dbReference type="Proteomes" id="UP001220324">
    <property type="component" value="Unassembled WGS sequence"/>
</dbReference>
<name>A0AAD6CTN8_9EURO</name>
<accession>A0AAD6CTN8</accession>
<sequence length="185" mass="20760">MDGSTKHSFWARHNDTRVHDSPIATVCMKSLQVNMAGEIVNSDGLLQIGAPLIFTAVICKTDSRHKGLQQYRVMPNGKPRGGSDPLLVWETPDKGSRGSGESDSLVDRNSKNDERPVAVALFDVEDEQNSFSGVWCLLICRSSALMLECVDHEKNIYRRLGVARIRPEYWPFSLTKQLWTEISLI</sequence>
<protein>
    <submittedName>
        <fullName evidence="2">HET domain protein</fullName>
    </submittedName>
</protein>
<comment type="caution">
    <text evidence="2">The sequence shown here is derived from an EMBL/GenBank/DDBJ whole genome shotgun (WGS) entry which is preliminary data.</text>
</comment>
<reference evidence="2 3" key="1">
    <citation type="journal article" date="2023" name="IMA Fungus">
        <title>Comparative genomic study of the Penicillium genus elucidates a diverse pangenome and 15 lateral gene transfer events.</title>
        <authorList>
            <person name="Petersen C."/>
            <person name="Sorensen T."/>
            <person name="Nielsen M.R."/>
            <person name="Sondergaard T.E."/>
            <person name="Sorensen J.L."/>
            <person name="Fitzpatrick D.A."/>
            <person name="Frisvad J.C."/>
            <person name="Nielsen K.L."/>
        </authorList>
    </citation>
    <scope>NUCLEOTIDE SEQUENCE [LARGE SCALE GENOMIC DNA]</scope>
    <source>
        <strain evidence="2 3">IBT 35679</strain>
    </source>
</reference>
<organism evidence="2 3">
    <name type="scientific">Penicillium frequentans</name>
    <dbReference type="NCBI Taxonomy" id="3151616"/>
    <lineage>
        <taxon>Eukaryota</taxon>
        <taxon>Fungi</taxon>
        <taxon>Dikarya</taxon>
        <taxon>Ascomycota</taxon>
        <taxon>Pezizomycotina</taxon>
        <taxon>Eurotiomycetes</taxon>
        <taxon>Eurotiomycetidae</taxon>
        <taxon>Eurotiales</taxon>
        <taxon>Aspergillaceae</taxon>
        <taxon>Penicillium</taxon>
    </lineage>
</organism>
<gene>
    <name evidence="2" type="ORF">N7494_007897</name>
</gene>
<proteinExistence type="predicted"/>
<evidence type="ECO:0000313" key="3">
    <source>
        <dbReference type="Proteomes" id="UP001220324"/>
    </source>
</evidence>
<evidence type="ECO:0000313" key="2">
    <source>
        <dbReference type="EMBL" id="KAJ5538418.1"/>
    </source>
</evidence>
<dbReference type="EMBL" id="JAQIZZ010000006">
    <property type="protein sequence ID" value="KAJ5538418.1"/>
    <property type="molecule type" value="Genomic_DNA"/>
</dbReference>